<accession>A0A6J4P3T0</accession>
<proteinExistence type="predicted"/>
<evidence type="ECO:0000313" key="3">
    <source>
        <dbReference type="EMBL" id="CAA9405370.1"/>
    </source>
</evidence>
<reference evidence="3" key="1">
    <citation type="submission" date="2020-02" db="EMBL/GenBank/DDBJ databases">
        <authorList>
            <person name="Meier V. D."/>
        </authorList>
    </citation>
    <scope>NUCLEOTIDE SEQUENCE</scope>
    <source>
        <strain evidence="3">AVDCRST_MAG01</strain>
    </source>
</reference>
<gene>
    <name evidence="3" type="ORF">AVDCRST_MAG01-01-1308</name>
</gene>
<organism evidence="3">
    <name type="scientific">uncultured Rubrobacteraceae bacterium</name>
    <dbReference type="NCBI Taxonomy" id="349277"/>
    <lineage>
        <taxon>Bacteria</taxon>
        <taxon>Bacillati</taxon>
        <taxon>Actinomycetota</taxon>
        <taxon>Rubrobacteria</taxon>
        <taxon>Rubrobacterales</taxon>
        <taxon>Rubrobacteraceae</taxon>
        <taxon>environmental samples</taxon>
    </lineage>
</organism>
<evidence type="ECO:0000256" key="1">
    <source>
        <dbReference type="SAM" id="MobiDB-lite"/>
    </source>
</evidence>
<dbReference type="EMBL" id="CADCUW010000188">
    <property type="protein sequence ID" value="CAA9405370.1"/>
    <property type="molecule type" value="Genomic_DNA"/>
</dbReference>
<feature type="signal peptide" evidence="2">
    <location>
        <begin position="1"/>
        <end position="25"/>
    </location>
</feature>
<evidence type="ECO:0008006" key="4">
    <source>
        <dbReference type="Google" id="ProtNLM"/>
    </source>
</evidence>
<keyword evidence="2" id="KW-0732">Signal</keyword>
<dbReference type="PROSITE" id="PS51257">
    <property type="entry name" value="PROKAR_LIPOPROTEIN"/>
    <property type="match status" value="1"/>
</dbReference>
<dbReference type="AlphaFoldDB" id="A0A6J4P3T0"/>
<sequence length="182" mass="19249">MPRGVVARRSIAWTAATLFFVTACGAGTAENPSPDNTAGEAGSITTPSPSGGAEVFFPEVRHEGGLDAVPTAMGGGELVLDGEGCLRMLYGKGPESGWVPVWTPYFEVDTGGGRVRIVDQRNGRTVGRVSEGISMSGGDISKQALRENGILDERTWRELFERCPPGYSYWLVGGGVRIARTG</sequence>
<feature type="region of interest" description="Disordered" evidence="1">
    <location>
        <begin position="31"/>
        <end position="52"/>
    </location>
</feature>
<name>A0A6J4P3T0_9ACTN</name>
<feature type="chain" id="PRO_5039015178" description="Lipoprotein" evidence="2">
    <location>
        <begin position="26"/>
        <end position="182"/>
    </location>
</feature>
<evidence type="ECO:0000256" key="2">
    <source>
        <dbReference type="SAM" id="SignalP"/>
    </source>
</evidence>
<protein>
    <recommendedName>
        <fullName evidence="4">Lipoprotein</fullName>
    </recommendedName>
</protein>